<gene>
    <name evidence="2" type="ordered locus">ELI_01990</name>
</gene>
<dbReference type="PANTHER" id="PTHR43737:SF1">
    <property type="entry name" value="DUF1501 DOMAIN-CONTAINING PROTEIN"/>
    <property type="match status" value="1"/>
</dbReference>
<feature type="region of interest" description="Disordered" evidence="1">
    <location>
        <begin position="60"/>
        <end position="87"/>
    </location>
</feature>
<sequence>MRDQTLETASATVPVRESVGEDGSQGAHPAELHTEGATSAGLAARAAVGSLALATAACGGGDGGSGSSGGGGAPPTGGGGTPAPTVLKPQTDAQAARFILQASIAASDGAIAEVKDLGYEPWLDAQMNLGNDRSARAFFADRGYDAVDGNRHYFSRRPADNMMWSQLIRGTSGVRKRAALALSEFFVVSLNSVSITWRSQALGEYWDILNEHAFGNYRDLLEAITLNPAMGVFLNTLGNRKADGKGRVPDENYGREVMQLFSIGLYELNIDGSLRTDSAGDPVDTYDNDDVTGIAKAFTGYDYDYSGVGFTTNAGDGGRQVQDPDYARQPMTADLAKWRRPRGEGFHSDEEKSFLGTTIAPGTGAAETLRLTLDALYNHPNVGPFLGRQMIQRLVTSNPSPAYVQRVAETFNNNGSGVRGDLRAMFKAVLLDDEALSDSGVSSNTFGKLREPMLRFAQFGRTFGARSSSGNWDVGDLSSSSNRLGQSPLRSPSVFNFFRPGYVPLNSQAADNGLVAPEFQIVNESTVATYVNFMERSIEGRGSWMNDIEIPYASELGIAHDSTALLDRLDLLLTARQLSQSTRSTILAALDDNPVAASDPEEDKLRRIHIAVLLVMASNDYMVQK</sequence>
<name>Q2NCV1_ERYLH</name>
<dbReference type="HOGENOM" id="CLU_023627_0_0_5"/>
<dbReference type="RefSeq" id="WP_011413366.1">
    <property type="nucleotide sequence ID" value="NC_007722.1"/>
</dbReference>
<proteinExistence type="predicted"/>
<dbReference type="AlphaFoldDB" id="Q2NCV1"/>
<feature type="region of interest" description="Disordered" evidence="1">
    <location>
        <begin position="1"/>
        <end position="31"/>
    </location>
</feature>
<organism evidence="2 3">
    <name type="scientific">Erythrobacter litoralis (strain HTCC2594)</name>
    <dbReference type="NCBI Taxonomy" id="314225"/>
    <lineage>
        <taxon>Bacteria</taxon>
        <taxon>Pseudomonadati</taxon>
        <taxon>Pseudomonadota</taxon>
        <taxon>Alphaproteobacteria</taxon>
        <taxon>Sphingomonadales</taxon>
        <taxon>Erythrobacteraceae</taxon>
        <taxon>Erythrobacter/Porphyrobacter group</taxon>
        <taxon>Erythrobacter</taxon>
    </lineage>
</organism>
<dbReference type="Pfam" id="PF08811">
    <property type="entry name" value="DUF1800"/>
    <property type="match status" value="1"/>
</dbReference>
<evidence type="ECO:0000256" key="1">
    <source>
        <dbReference type="SAM" id="MobiDB-lite"/>
    </source>
</evidence>
<feature type="compositionally biased region" description="Polar residues" evidence="1">
    <location>
        <begin position="1"/>
        <end position="11"/>
    </location>
</feature>
<evidence type="ECO:0000313" key="2">
    <source>
        <dbReference type="EMBL" id="ABC62490.1"/>
    </source>
</evidence>
<dbReference type="PANTHER" id="PTHR43737">
    <property type="entry name" value="BLL7424 PROTEIN"/>
    <property type="match status" value="1"/>
</dbReference>
<reference evidence="3" key="1">
    <citation type="journal article" date="2009" name="J. Bacteriol.">
        <title>Complete genome sequence of Erythrobacter litoralis HTCC2594.</title>
        <authorList>
            <person name="Oh H.M."/>
            <person name="Giovannoni S.J."/>
            <person name="Ferriera S."/>
            <person name="Johnson J."/>
            <person name="Cho J.C."/>
        </authorList>
    </citation>
    <scope>NUCLEOTIDE SEQUENCE [LARGE SCALE GENOMIC DNA]</scope>
    <source>
        <strain evidence="3">HTCC2594</strain>
    </source>
</reference>
<dbReference type="InterPro" id="IPR014917">
    <property type="entry name" value="DUF1800"/>
</dbReference>
<protein>
    <recommendedName>
        <fullName evidence="4">DUF1800 domain-containing protein</fullName>
    </recommendedName>
</protein>
<evidence type="ECO:0008006" key="4">
    <source>
        <dbReference type="Google" id="ProtNLM"/>
    </source>
</evidence>
<keyword evidence="3" id="KW-1185">Reference proteome</keyword>
<dbReference type="EMBL" id="CP000157">
    <property type="protein sequence ID" value="ABC62490.1"/>
    <property type="molecule type" value="Genomic_DNA"/>
</dbReference>
<dbReference type="STRING" id="314225.ELI_01990"/>
<evidence type="ECO:0000313" key="3">
    <source>
        <dbReference type="Proteomes" id="UP000008808"/>
    </source>
</evidence>
<dbReference type="OrthoDB" id="9772295at2"/>
<dbReference type="Proteomes" id="UP000008808">
    <property type="component" value="Chromosome"/>
</dbReference>
<dbReference type="KEGG" id="eli:ELI_01990"/>
<dbReference type="eggNOG" id="COG5267">
    <property type="taxonomic scope" value="Bacteria"/>
</dbReference>
<accession>Q2NCV1</accession>
<feature type="compositionally biased region" description="Gly residues" evidence="1">
    <location>
        <begin position="60"/>
        <end position="81"/>
    </location>
</feature>